<evidence type="ECO:0000313" key="3">
    <source>
        <dbReference type="Proteomes" id="UP000028725"/>
    </source>
</evidence>
<sequence length="325" mass="36939">MPPEPSTRGSLFPPEERERIQALIAKRIQDFDVPALLDVLARLGYSRDEVEFRSHRSQAHQPQLLHSIQFVTEPYQGVIVTGNLGLLTVQTPLPSFFFQRMHQLDQDMMEDFLGFFDDVLLRERFKSLTPERDESLLPGWSEPESLVDRLTLLRLSSPSSLHWLVAKVFPEAEVLVRREPRRQRVDAPNLLLGYTVLGEGPPMGGYSLVPMTGLEVWIYLDEAVTDTAEPWAEEAQRRLSRDILPLLREMPLPLTVFLVLRELHGYARIDPRSYVGFDPIIRNAGPKPSQDSAEPPKVIILFQGLTSESEADPALSGQAEKLTRR</sequence>
<dbReference type="Proteomes" id="UP000028725">
    <property type="component" value="Unassembled WGS sequence"/>
</dbReference>
<gene>
    <name evidence="2" type="ORF">DB31_1512</name>
</gene>
<dbReference type="EMBL" id="JMCB01000012">
    <property type="protein sequence ID" value="KFE65396.1"/>
    <property type="molecule type" value="Genomic_DNA"/>
</dbReference>
<reference evidence="2 3" key="1">
    <citation type="submission" date="2014-04" db="EMBL/GenBank/DDBJ databases">
        <title>Genome assembly of Hyalangium minutum DSM 14724.</title>
        <authorList>
            <person name="Sharma G."/>
            <person name="Subramanian S."/>
        </authorList>
    </citation>
    <scope>NUCLEOTIDE SEQUENCE [LARGE SCALE GENOMIC DNA]</scope>
    <source>
        <strain evidence="2 3">DSM 14724</strain>
    </source>
</reference>
<proteinExistence type="predicted"/>
<dbReference type="RefSeq" id="WP_044193223.1">
    <property type="nucleotide sequence ID" value="NZ_JMCB01000012.1"/>
</dbReference>
<protein>
    <submittedName>
        <fullName evidence="2">Uncharacterized protein</fullName>
    </submittedName>
</protein>
<organism evidence="2 3">
    <name type="scientific">Hyalangium minutum</name>
    <dbReference type="NCBI Taxonomy" id="394096"/>
    <lineage>
        <taxon>Bacteria</taxon>
        <taxon>Pseudomonadati</taxon>
        <taxon>Myxococcota</taxon>
        <taxon>Myxococcia</taxon>
        <taxon>Myxococcales</taxon>
        <taxon>Cystobacterineae</taxon>
        <taxon>Archangiaceae</taxon>
        <taxon>Hyalangium</taxon>
    </lineage>
</organism>
<accession>A0A085WCI3</accession>
<evidence type="ECO:0000313" key="2">
    <source>
        <dbReference type="EMBL" id="KFE65396.1"/>
    </source>
</evidence>
<comment type="caution">
    <text evidence="2">The sequence shown here is derived from an EMBL/GenBank/DDBJ whole genome shotgun (WGS) entry which is preliminary data.</text>
</comment>
<name>A0A085WCI3_9BACT</name>
<dbReference type="STRING" id="394096.DB31_1512"/>
<dbReference type="AlphaFoldDB" id="A0A085WCI3"/>
<evidence type="ECO:0000256" key="1">
    <source>
        <dbReference type="SAM" id="MobiDB-lite"/>
    </source>
</evidence>
<keyword evidence="3" id="KW-1185">Reference proteome</keyword>
<feature type="region of interest" description="Disordered" evidence="1">
    <location>
        <begin position="304"/>
        <end position="325"/>
    </location>
</feature>